<accession>A0A2A6BGA9</accession>
<dbReference type="AlphaFoldDB" id="A0A2A6BGA9"/>
<proteinExistence type="predicted"/>
<evidence type="ECO:0000313" key="2">
    <source>
        <dbReference type="Proteomes" id="UP000005239"/>
    </source>
</evidence>
<reference evidence="1" key="2">
    <citation type="submission" date="2022-06" db="UniProtKB">
        <authorList>
            <consortium name="EnsemblMetazoa"/>
        </authorList>
    </citation>
    <scope>IDENTIFICATION</scope>
    <source>
        <strain evidence="1">PS312</strain>
    </source>
</reference>
<organism evidence="1 2">
    <name type="scientific">Pristionchus pacificus</name>
    <name type="common">Parasitic nematode worm</name>
    <dbReference type="NCBI Taxonomy" id="54126"/>
    <lineage>
        <taxon>Eukaryota</taxon>
        <taxon>Metazoa</taxon>
        <taxon>Ecdysozoa</taxon>
        <taxon>Nematoda</taxon>
        <taxon>Chromadorea</taxon>
        <taxon>Rhabditida</taxon>
        <taxon>Rhabditina</taxon>
        <taxon>Diplogasteromorpha</taxon>
        <taxon>Diplogasteroidea</taxon>
        <taxon>Neodiplogasteridae</taxon>
        <taxon>Pristionchus</taxon>
    </lineage>
</organism>
<dbReference type="Proteomes" id="UP000005239">
    <property type="component" value="Unassembled WGS sequence"/>
</dbReference>
<gene>
    <name evidence="1" type="primary">WBGene00275476</name>
</gene>
<name>A0A2A6BGA9_PRIPA</name>
<accession>A0A8R1YWJ0</accession>
<keyword evidence="2" id="KW-1185">Reference proteome</keyword>
<protein>
    <submittedName>
        <fullName evidence="1">Uncharacterized protein</fullName>
    </submittedName>
</protein>
<evidence type="ECO:0000313" key="1">
    <source>
        <dbReference type="EnsemblMetazoa" id="PPA37107.1"/>
    </source>
</evidence>
<reference evidence="2" key="1">
    <citation type="journal article" date="2008" name="Nat. Genet.">
        <title>The Pristionchus pacificus genome provides a unique perspective on nematode lifestyle and parasitism.</title>
        <authorList>
            <person name="Dieterich C."/>
            <person name="Clifton S.W."/>
            <person name="Schuster L.N."/>
            <person name="Chinwalla A."/>
            <person name="Delehaunty K."/>
            <person name="Dinkelacker I."/>
            <person name="Fulton L."/>
            <person name="Fulton R."/>
            <person name="Godfrey J."/>
            <person name="Minx P."/>
            <person name="Mitreva M."/>
            <person name="Roeseler W."/>
            <person name="Tian H."/>
            <person name="Witte H."/>
            <person name="Yang S.P."/>
            <person name="Wilson R.K."/>
            <person name="Sommer R.J."/>
        </authorList>
    </citation>
    <scope>NUCLEOTIDE SEQUENCE [LARGE SCALE GENOMIC DNA]</scope>
    <source>
        <strain evidence="2">PS312</strain>
    </source>
</reference>
<dbReference type="EnsemblMetazoa" id="PPA37107.1">
    <property type="protein sequence ID" value="PPA37107.1"/>
    <property type="gene ID" value="WBGene00275476"/>
</dbReference>
<sequence length="252" mass="28758">MQLANVVKQGNTGLREASFVILDPRILKSSRHWAMSITSPILIYYALAYGVRLGWIPHAYTAVRLDNLIFINYDQRNKKAKEPNERKIYKIPASTRREHRPVCHHQLARSELCNASGRNISLCTVSEFILDEENEPCAHTAGGIDFAPFMRREYELGRALMTKVSGIGKVSHTYDNGQTEQWTSDQVQALINPEQEQSAWDFLFETLSSIQAKLPTNGEWCTWKKKDGISIVNKGAIDPNNLLPYFREKFTI</sequence>